<name>A0A6G1JA62_9PLEO</name>
<sequence length="270" mass="29135">DVNANSNMCSIGMQTRDGGNCKAWVTCNDGVKEYNPAGATWNVCYVGGRQFFTDPRIGEFSITFAKKDGSEGEGLTDPILQLKDVDNWKEFPVTALAGVQDQADRCEGGMTPLDCKKGPFICRWIGETNKYIFDSRTKTWECGMPKTGKGGAGLDSNGPVNDRGYRPGWCGVHVTQYQKPDPSKDQYSLDAIIKDANENRIGGTDARGGPALSLGGKLPMTVEVRTGGVDADPVSFGYGGDSWNSNDKGRCSIGAYDNGKREMDCGFTCN</sequence>
<dbReference type="AlphaFoldDB" id="A0A6G1JA62"/>
<dbReference type="Proteomes" id="UP000799291">
    <property type="component" value="Unassembled WGS sequence"/>
</dbReference>
<accession>A0A6G1JA62</accession>
<proteinExistence type="predicted"/>
<evidence type="ECO:0000313" key="2">
    <source>
        <dbReference type="Proteomes" id="UP000799291"/>
    </source>
</evidence>
<gene>
    <name evidence="1" type="ORF">K458DRAFT_295702</name>
</gene>
<reference evidence="1" key="1">
    <citation type="journal article" date="2020" name="Stud. Mycol.">
        <title>101 Dothideomycetes genomes: a test case for predicting lifestyles and emergence of pathogens.</title>
        <authorList>
            <person name="Haridas S."/>
            <person name="Albert R."/>
            <person name="Binder M."/>
            <person name="Bloem J."/>
            <person name="Labutti K."/>
            <person name="Salamov A."/>
            <person name="Andreopoulos B."/>
            <person name="Baker S."/>
            <person name="Barry K."/>
            <person name="Bills G."/>
            <person name="Bluhm B."/>
            <person name="Cannon C."/>
            <person name="Castanera R."/>
            <person name="Culley D."/>
            <person name="Daum C."/>
            <person name="Ezra D."/>
            <person name="Gonzalez J."/>
            <person name="Henrissat B."/>
            <person name="Kuo A."/>
            <person name="Liang C."/>
            <person name="Lipzen A."/>
            <person name="Lutzoni F."/>
            <person name="Magnuson J."/>
            <person name="Mondo S."/>
            <person name="Nolan M."/>
            <person name="Ohm R."/>
            <person name="Pangilinan J."/>
            <person name="Park H.-J."/>
            <person name="Ramirez L."/>
            <person name="Alfaro M."/>
            <person name="Sun H."/>
            <person name="Tritt A."/>
            <person name="Yoshinaga Y."/>
            <person name="Zwiers L.-H."/>
            <person name="Turgeon B."/>
            <person name="Goodwin S."/>
            <person name="Spatafora J."/>
            <person name="Crous P."/>
            <person name="Grigoriev I."/>
        </authorList>
    </citation>
    <scope>NUCLEOTIDE SEQUENCE</scope>
    <source>
        <strain evidence="1">CBS 122367</strain>
    </source>
</reference>
<dbReference type="EMBL" id="MU005575">
    <property type="protein sequence ID" value="KAF2687029.1"/>
    <property type="molecule type" value="Genomic_DNA"/>
</dbReference>
<feature type="non-terminal residue" evidence="1">
    <location>
        <position position="1"/>
    </location>
</feature>
<dbReference type="OrthoDB" id="2119228at2759"/>
<keyword evidence="2" id="KW-1185">Reference proteome</keyword>
<evidence type="ECO:0000313" key="1">
    <source>
        <dbReference type="EMBL" id="KAF2687029.1"/>
    </source>
</evidence>
<organism evidence="1 2">
    <name type="scientific">Lentithecium fluviatile CBS 122367</name>
    <dbReference type="NCBI Taxonomy" id="1168545"/>
    <lineage>
        <taxon>Eukaryota</taxon>
        <taxon>Fungi</taxon>
        <taxon>Dikarya</taxon>
        <taxon>Ascomycota</taxon>
        <taxon>Pezizomycotina</taxon>
        <taxon>Dothideomycetes</taxon>
        <taxon>Pleosporomycetidae</taxon>
        <taxon>Pleosporales</taxon>
        <taxon>Massarineae</taxon>
        <taxon>Lentitheciaceae</taxon>
        <taxon>Lentithecium</taxon>
    </lineage>
</organism>
<protein>
    <submittedName>
        <fullName evidence="1">Uncharacterized protein</fullName>
    </submittedName>
</protein>